<reference evidence="1" key="1">
    <citation type="submission" date="2015-01" db="EMBL/GenBank/DDBJ databases">
        <title>The Genome Sequence of Cladophialophora bantiana CBS 173.52.</title>
        <authorList>
            <consortium name="The Broad Institute Genomics Platform"/>
            <person name="Cuomo C."/>
            <person name="de Hoog S."/>
            <person name="Gorbushina A."/>
            <person name="Stielow B."/>
            <person name="Teixiera M."/>
            <person name="Abouelleil A."/>
            <person name="Chapman S.B."/>
            <person name="Priest M."/>
            <person name="Young S.K."/>
            <person name="Wortman J."/>
            <person name="Nusbaum C."/>
            <person name="Birren B."/>
        </authorList>
    </citation>
    <scope>NUCLEOTIDE SEQUENCE [LARGE SCALE GENOMIC DNA]</scope>
    <source>
        <strain evidence="1">CBS 173.52</strain>
    </source>
</reference>
<keyword evidence="2" id="KW-1185">Reference proteome</keyword>
<dbReference type="Proteomes" id="UP000053789">
    <property type="component" value="Unassembled WGS sequence"/>
</dbReference>
<accession>A0A0D2IQV3</accession>
<dbReference type="VEuPathDB" id="FungiDB:Z519_00762"/>
<name>A0A0D2IQV3_CLAB1</name>
<evidence type="ECO:0000313" key="2">
    <source>
        <dbReference type="Proteomes" id="UP000053789"/>
    </source>
</evidence>
<dbReference type="RefSeq" id="XP_016625768.1">
    <property type="nucleotide sequence ID" value="XM_016758519.1"/>
</dbReference>
<proteinExistence type="predicted"/>
<dbReference type="EMBL" id="KN846980">
    <property type="protein sequence ID" value="KIW99099.1"/>
    <property type="molecule type" value="Genomic_DNA"/>
</dbReference>
<dbReference type="OrthoDB" id="4850726at2759"/>
<dbReference type="AlphaFoldDB" id="A0A0D2IQV3"/>
<gene>
    <name evidence="1" type="ORF">Z519_00762</name>
</gene>
<protein>
    <recommendedName>
        <fullName evidence="3">Heterokaryon incompatibility domain-containing protein</fullName>
    </recommendedName>
</protein>
<dbReference type="HOGENOM" id="CLU_959776_0_0_1"/>
<evidence type="ECO:0008006" key="3">
    <source>
        <dbReference type="Google" id="ProtNLM"/>
    </source>
</evidence>
<evidence type="ECO:0000313" key="1">
    <source>
        <dbReference type="EMBL" id="KIW99099.1"/>
    </source>
</evidence>
<sequence>MDFIKAWCVHSGSLDMIAASEFKKPGDHHAFYSKASSWCPDFSTPSLSSSLVRREKFRLAQTSVLDDIDGRAYCADGNVRQEPGDSKYFEFEGITLHCMGVILDKVDCVVASKNRIPFGRRRSLWTHWILQRLLREEQHHQVQRCRTGGGSDGTRRLRCIVAERDERPEMLQDEDPDTAVHGKRPKWCALSCATGTFVSEKGYLSLIPNLVSEVEGDGHSRGALHLAILPTCSVPVLLGDHPEIEGAYRFLGTCFVQGWMEGEVLTEEMGCDDPAEFWEAMTGAEKLGIV</sequence>
<dbReference type="GeneID" id="27693690"/>
<organism evidence="1 2">
    <name type="scientific">Cladophialophora bantiana (strain ATCC 10958 / CBS 173.52 / CDC B-1940 / NIH 8579)</name>
    <name type="common">Xylohypha bantiana</name>
    <dbReference type="NCBI Taxonomy" id="1442370"/>
    <lineage>
        <taxon>Eukaryota</taxon>
        <taxon>Fungi</taxon>
        <taxon>Dikarya</taxon>
        <taxon>Ascomycota</taxon>
        <taxon>Pezizomycotina</taxon>
        <taxon>Eurotiomycetes</taxon>
        <taxon>Chaetothyriomycetidae</taxon>
        <taxon>Chaetothyriales</taxon>
        <taxon>Herpotrichiellaceae</taxon>
        <taxon>Cladophialophora</taxon>
    </lineage>
</organism>